<feature type="chain" id="PRO_5011784515" evidence="2">
    <location>
        <begin position="31"/>
        <end position="381"/>
    </location>
</feature>
<dbReference type="AlphaFoldDB" id="A0A1I2EYU3"/>
<dbReference type="RefSeq" id="WP_170135675.1">
    <property type="nucleotide sequence ID" value="NZ_FOMX01000024.1"/>
</dbReference>
<feature type="signal peptide" evidence="2">
    <location>
        <begin position="1"/>
        <end position="30"/>
    </location>
</feature>
<organism evidence="3 4">
    <name type="scientific">Nannocystis exedens</name>
    <dbReference type="NCBI Taxonomy" id="54"/>
    <lineage>
        <taxon>Bacteria</taxon>
        <taxon>Pseudomonadati</taxon>
        <taxon>Myxococcota</taxon>
        <taxon>Polyangia</taxon>
        <taxon>Nannocystales</taxon>
        <taxon>Nannocystaceae</taxon>
        <taxon>Nannocystis</taxon>
    </lineage>
</organism>
<dbReference type="STRING" id="54.SAMN02745121_06342"/>
<sequence length="381" mass="38705">MSPAAHRTARVLAPARVRVGLGLALTLAHAGCTAPGAETTEGSGGEDSSTSGVWAEAPAPADACPDALLVSHGRYRGNLRAMKPDDATGGVCGGGGADGFLRVEVPVRADLRVAARGVGFVPRLSFAPDDCLGGREIACAADAPLELRDLAGGTVLRLAVGIDPTVFSDLKQKPAPEDDPDPLSFDLEIGLTRVLDAGEVCEPASRGRCVAGTLCMTSAPGEPPACTTLPADTCSTALRTPVVLGDAGEAALVVDPALPQTDAHAHSCGGAGLRERVLQLDLPAVPPARALEITVSRPDVGLAVRTPGCLATDEVACAAGIGAPARVVIDRLAARRAAGIAPYLFVELPPDSERDPAFTLNLRLVPEPTPWGMPAAPPAAP</sequence>
<keyword evidence="2" id="KW-0732">Signal</keyword>
<keyword evidence="4" id="KW-1185">Reference proteome</keyword>
<reference evidence="4" key="1">
    <citation type="submission" date="2016-10" db="EMBL/GenBank/DDBJ databases">
        <authorList>
            <person name="Varghese N."/>
            <person name="Submissions S."/>
        </authorList>
    </citation>
    <scope>NUCLEOTIDE SEQUENCE [LARGE SCALE GENOMIC DNA]</scope>
    <source>
        <strain evidence="4">ATCC 25963</strain>
    </source>
</reference>
<evidence type="ECO:0000313" key="3">
    <source>
        <dbReference type="EMBL" id="SFE97959.1"/>
    </source>
</evidence>
<gene>
    <name evidence="3" type="ORF">SAMN02745121_06342</name>
</gene>
<evidence type="ECO:0000256" key="1">
    <source>
        <dbReference type="SAM" id="MobiDB-lite"/>
    </source>
</evidence>
<feature type="region of interest" description="Disordered" evidence="1">
    <location>
        <begin position="34"/>
        <end position="56"/>
    </location>
</feature>
<proteinExistence type="predicted"/>
<evidence type="ECO:0000256" key="2">
    <source>
        <dbReference type="SAM" id="SignalP"/>
    </source>
</evidence>
<dbReference type="Proteomes" id="UP000199400">
    <property type="component" value="Unassembled WGS sequence"/>
</dbReference>
<dbReference type="EMBL" id="FOMX01000024">
    <property type="protein sequence ID" value="SFE97959.1"/>
    <property type="molecule type" value="Genomic_DNA"/>
</dbReference>
<protein>
    <submittedName>
        <fullName evidence="3">Uncharacterized protein</fullName>
    </submittedName>
</protein>
<evidence type="ECO:0000313" key="4">
    <source>
        <dbReference type="Proteomes" id="UP000199400"/>
    </source>
</evidence>
<name>A0A1I2EYU3_9BACT</name>
<accession>A0A1I2EYU3</accession>